<evidence type="ECO:0000313" key="1">
    <source>
        <dbReference type="EMBL" id="AAP99766.1"/>
    </source>
</evidence>
<dbReference type="eggNOG" id="ENOG5030RK3">
    <property type="taxonomic scope" value="Bacteria"/>
</dbReference>
<dbReference type="RefSeq" id="WP_011124874.1">
    <property type="nucleotide sequence ID" value="NC_005042.1"/>
</dbReference>
<dbReference type="EnsemblBacteria" id="AAP99766">
    <property type="protein sequence ID" value="AAP99766"/>
    <property type="gene ID" value="Pro_0722"/>
</dbReference>
<dbReference type="PATRIC" id="fig|167539.5.peg.763"/>
<dbReference type="OrthoDB" id="426811at2"/>
<dbReference type="HOGENOM" id="CLU_157948_0_0_3"/>
<name>Q7VCL8_PROMA</name>
<sequence>MDDINKQYSLSEVGSIVSIDPSKIKDRVSPELIELLNDRPNGKIVGYRITDGTQIGLILELSNGKTVWFFQDEIKESIKTRSNQKSSKISLISRERGIKVNKEISYLVNPTNFINWLLYSIKDVQ</sequence>
<dbReference type="InterPro" id="IPR021291">
    <property type="entry name" value="Tsr0524-like"/>
</dbReference>
<dbReference type="AlphaFoldDB" id="Q7VCL8"/>
<keyword evidence="2" id="KW-1185">Reference proteome</keyword>
<evidence type="ECO:0000313" key="2">
    <source>
        <dbReference type="Proteomes" id="UP000001420"/>
    </source>
</evidence>
<accession>Q7VCL8</accession>
<dbReference type="EMBL" id="AE017126">
    <property type="protein sequence ID" value="AAP99766.1"/>
    <property type="molecule type" value="Genomic_DNA"/>
</dbReference>
<dbReference type="STRING" id="167539.Pro_0722"/>
<proteinExistence type="predicted"/>
<dbReference type="Proteomes" id="UP000001420">
    <property type="component" value="Chromosome"/>
</dbReference>
<organism evidence="1 2">
    <name type="scientific">Prochlorococcus marinus (strain SARG / CCMP1375 / SS120)</name>
    <dbReference type="NCBI Taxonomy" id="167539"/>
    <lineage>
        <taxon>Bacteria</taxon>
        <taxon>Bacillati</taxon>
        <taxon>Cyanobacteriota</taxon>
        <taxon>Cyanophyceae</taxon>
        <taxon>Synechococcales</taxon>
        <taxon>Prochlorococcaceae</taxon>
        <taxon>Prochlorococcus</taxon>
    </lineage>
</organism>
<gene>
    <name evidence="1" type="ordered locus">Pro_0722</name>
</gene>
<dbReference type="Pfam" id="PF11061">
    <property type="entry name" value="Tsr0524-like"/>
    <property type="match status" value="1"/>
</dbReference>
<dbReference type="KEGG" id="pma:Pro_0722"/>
<reference evidence="1 2" key="1">
    <citation type="journal article" date="2003" name="Proc. Natl. Acad. Sci. U.S.A.">
        <title>Genome sequence of the cyanobacterium Prochlorococcus marinus SS120, a nearly minimal oxyphototrophic genome.</title>
        <authorList>
            <person name="Dufresne A."/>
            <person name="Salanoubat M."/>
            <person name="Partensky F."/>
            <person name="Artiguenave F."/>
            <person name="Axmann I.M."/>
            <person name="Barbe V."/>
            <person name="Duprat S."/>
            <person name="Galperin M.Y."/>
            <person name="Koonin E.V."/>
            <person name="Le Gall F."/>
            <person name="Makarova K.S."/>
            <person name="Ostrowski M."/>
            <person name="Oztas S."/>
            <person name="Robert C."/>
            <person name="Rogozin I.B."/>
            <person name="Scanlan D.J."/>
            <person name="Tandeau de Marsac N."/>
            <person name="Weissenbach J."/>
            <person name="Wincker P."/>
            <person name="Wolf Y.I."/>
            <person name="Hess W.R."/>
        </authorList>
    </citation>
    <scope>NUCLEOTIDE SEQUENCE [LARGE SCALE GENOMIC DNA]</scope>
    <source>
        <strain evidence="2">SARG / CCMP1375 / SS120</strain>
    </source>
</reference>
<protein>
    <submittedName>
        <fullName evidence="1">Uncharacterized protein</fullName>
    </submittedName>
</protein>